<feature type="compositionally biased region" description="Pro residues" evidence="1">
    <location>
        <begin position="34"/>
        <end position="59"/>
    </location>
</feature>
<dbReference type="AlphaFoldDB" id="A0A0G4FF92"/>
<evidence type="ECO:0000256" key="1">
    <source>
        <dbReference type="SAM" id="MobiDB-lite"/>
    </source>
</evidence>
<dbReference type="EMBL" id="CDMZ01000325">
    <property type="protein sequence ID" value="CEM11849.1"/>
    <property type="molecule type" value="Genomic_DNA"/>
</dbReference>
<accession>A0A0G4FF92</accession>
<dbReference type="VEuPathDB" id="CryptoDB:Cvel_16681"/>
<reference evidence="2" key="1">
    <citation type="submission" date="2014-11" db="EMBL/GenBank/DDBJ databases">
        <authorList>
            <person name="Otto D Thomas"/>
            <person name="Naeem Raeece"/>
        </authorList>
    </citation>
    <scope>NUCLEOTIDE SEQUENCE</scope>
</reference>
<name>A0A0G4FF92_9ALVE</name>
<proteinExistence type="predicted"/>
<evidence type="ECO:0000313" key="2">
    <source>
        <dbReference type="EMBL" id="CEM11849.1"/>
    </source>
</evidence>
<feature type="compositionally biased region" description="Low complexity" evidence="1">
    <location>
        <begin position="60"/>
        <end position="78"/>
    </location>
</feature>
<sequence length="281" mass="33440">MQPQVHGARPPPPPGARPPFTPYASGNPMYQSYRPPPMPYPPPQQAPPQQPSHTPPAQPQPQQQPAVQQPPQQQQPNQLATARGGDFEGGRLTAEERDILERSLSPFSRSRRAAAARFGRLPPYGFLDRDRDRDPYMMDDYLDWECYEMQRERERERELEWLCQDRMMDRDRDYRDYRDRGRRWQREREPPMYWKDRMDRDRYYEDRYPSYGPPPSPRRRRPPPPPPQMTSRSPRFEKPYDYRSPGPEYDDVEEPYQGDGGPRPFSMRLDLREGFLNFNQG</sequence>
<feature type="region of interest" description="Disordered" evidence="1">
    <location>
        <begin position="204"/>
        <end position="267"/>
    </location>
</feature>
<gene>
    <name evidence="2" type="ORF">Cvel_16681</name>
</gene>
<feature type="region of interest" description="Disordered" evidence="1">
    <location>
        <begin position="1"/>
        <end position="103"/>
    </location>
</feature>
<organism evidence="2">
    <name type="scientific">Chromera velia CCMP2878</name>
    <dbReference type="NCBI Taxonomy" id="1169474"/>
    <lineage>
        <taxon>Eukaryota</taxon>
        <taxon>Sar</taxon>
        <taxon>Alveolata</taxon>
        <taxon>Colpodellida</taxon>
        <taxon>Chromeraceae</taxon>
        <taxon>Chromera</taxon>
    </lineage>
</organism>
<protein>
    <submittedName>
        <fullName evidence="2">Uncharacterized protein</fullName>
    </submittedName>
</protein>
<feature type="compositionally biased region" description="Pro residues" evidence="1">
    <location>
        <begin position="9"/>
        <end position="21"/>
    </location>
</feature>
<feature type="compositionally biased region" description="Basic and acidic residues" evidence="1">
    <location>
        <begin position="85"/>
        <end position="101"/>
    </location>
</feature>